<dbReference type="OrthoDB" id="1417722at2759"/>
<evidence type="ECO:0000313" key="2">
    <source>
        <dbReference type="EMBL" id="KAJ8422468.1"/>
    </source>
</evidence>
<feature type="region of interest" description="Disordered" evidence="1">
    <location>
        <begin position="34"/>
        <end position="53"/>
    </location>
</feature>
<name>A0A9Q1GPU7_9CARY</name>
<gene>
    <name evidence="2" type="ORF">Cgig2_017475</name>
</gene>
<evidence type="ECO:0000313" key="3">
    <source>
        <dbReference type="Proteomes" id="UP001153076"/>
    </source>
</evidence>
<reference evidence="2" key="1">
    <citation type="submission" date="2022-04" db="EMBL/GenBank/DDBJ databases">
        <title>Carnegiea gigantea Genome sequencing and assembly v2.</title>
        <authorList>
            <person name="Copetti D."/>
            <person name="Sanderson M.J."/>
            <person name="Burquez A."/>
            <person name="Wojciechowski M.F."/>
        </authorList>
    </citation>
    <scope>NUCLEOTIDE SEQUENCE</scope>
    <source>
        <strain evidence="2">SGP5-SGP5p</strain>
        <tissue evidence="2">Aerial part</tissue>
    </source>
</reference>
<organism evidence="2 3">
    <name type="scientific">Carnegiea gigantea</name>
    <dbReference type="NCBI Taxonomy" id="171969"/>
    <lineage>
        <taxon>Eukaryota</taxon>
        <taxon>Viridiplantae</taxon>
        <taxon>Streptophyta</taxon>
        <taxon>Embryophyta</taxon>
        <taxon>Tracheophyta</taxon>
        <taxon>Spermatophyta</taxon>
        <taxon>Magnoliopsida</taxon>
        <taxon>eudicotyledons</taxon>
        <taxon>Gunneridae</taxon>
        <taxon>Pentapetalae</taxon>
        <taxon>Caryophyllales</taxon>
        <taxon>Cactineae</taxon>
        <taxon>Cactaceae</taxon>
        <taxon>Cactoideae</taxon>
        <taxon>Echinocereeae</taxon>
        <taxon>Carnegiea</taxon>
    </lineage>
</organism>
<sequence>MIPGKKAWQRQYKTGGGVSGGAWEGVGVKGKGKVEEIKRRSRNHEGEDGSREQAVDVVVRHHCAFDAVCALNDQLSEIQKEAISEMVWSPVLEYKTFAMDRYMVQGLLEVWNPERLPATGKHIAFERSDGSSEVEEVLKEAMEKRVSRERQRRRTVQKAIRIYRNYMSVWFYEHSSIYAFTDEKRVPRLSSWVNFYQSKKYDPTFVVPELKDSKKLIETEEYNAYVEDALHGGRLTEGGDALLKEREAHAKEKEAHKLDELKEVTTLNTVVEDILEFVRRQWFNSAPDALELKGVREEGTNSDVCSLETDV</sequence>
<dbReference type="Proteomes" id="UP001153076">
    <property type="component" value="Unassembled WGS sequence"/>
</dbReference>
<keyword evidence="3" id="KW-1185">Reference proteome</keyword>
<proteinExistence type="predicted"/>
<dbReference type="AlphaFoldDB" id="A0A9Q1GPU7"/>
<dbReference type="EMBL" id="JAKOGI010002246">
    <property type="protein sequence ID" value="KAJ8422468.1"/>
    <property type="molecule type" value="Genomic_DNA"/>
</dbReference>
<evidence type="ECO:0000256" key="1">
    <source>
        <dbReference type="SAM" id="MobiDB-lite"/>
    </source>
</evidence>
<comment type="caution">
    <text evidence="2">The sequence shown here is derived from an EMBL/GenBank/DDBJ whole genome shotgun (WGS) entry which is preliminary data.</text>
</comment>
<accession>A0A9Q1GPU7</accession>
<protein>
    <submittedName>
        <fullName evidence="2">Uncharacterized protein</fullName>
    </submittedName>
</protein>